<dbReference type="EMBL" id="AP025294">
    <property type="protein sequence ID" value="BDD01203.1"/>
    <property type="molecule type" value="Genomic_DNA"/>
</dbReference>
<name>A0ABN6LDG1_9BACT</name>
<evidence type="ECO:0000313" key="7">
    <source>
        <dbReference type="Proteomes" id="UP001354989"/>
    </source>
</evidence>
<reference evidence="6 7" key="1">
    <citation type="submission" date="2021-12" db="EMBL/GenBank/DDBJ databases">
        <title>Genome sequencing of bacteria with rrn-lacking chromosome and rrn-plasmid.</title>
        <authorList>
            <person name="Anda M."/>
            <person name="Iwasaki W."/>
        </authorList>
    </citation>
    <scope>NUCLEOTIDE SEQUENCE [LARGE SCALE GENOMIC DNA]</scope>
    <source>
        <strain evidence="6 7">NBRC 101262</strain>
        <plasmid evidence="6 7">pPP2</plasmid>
    </source>
</reference>
<evidence type="ECO:0000256" key="3">
    <source>
        <dbReference type="ARBA" id="ARBA00022801"/>
    </source>
</evidence>
<evidence type="ECO:0000256" key="4">
    <source>
        <dbReference type="ARBA" id="ARBA00022833"/>
    </source>
</evidence>
<accession>A0ABN6LDG1</accession>
<dbReference type="Gene3D" id="3.40.50.10310">
    <property type="entry name" value="Creatininase"/>
    <property type="match status" value="1"/>
</dbReference>
<dbReference type="RefSeq" id="WP_332922800.1">
    <property type="nucleotide sequence ID" value="NZ_AP025294.1"/>
</dbReference>
<sequence>MKEWINLTSDEINELDRNIPVLVPVGLVEAHGPHLPVSVDIDSATYFSRAVAKNTGAIIVPTLPYGFSDEMREYPGSLGLSVEVFSQVIVDLAKNLCQQGFKKVIFITGHGANKAPCELAFYKVWEQYPDFKGVCWNWWSDCGISGIHHADKGETEVAVACGTAVYMDRVKDFKVEKPWYKIRSRYELDPASGGINGKPSEADFANGEKVRDQAVEVLTQKVKAAFGSI</sequence>
<gene>
    <name evidence="6" type="ORF">PEPS_34830</name>
</gene>
<dbReference type="SUPFAM" id="SSF102215">
    <property type="entry name" value="Creatininase"/>
    <property type="match status" value="1"/>
</dbReference>
<keyword evidence="6" id="KW-0614">Plasmid</keyword>
<keyword evidence="2" id="KW-0479">Metal-binding</keyword>
<dbReference type="Pfam" id="PF02633">
    <property type="entry name" value="Creatininase"/>
    <property type="match status" value="1"/>
</dbReference>
<keyword evidence="4" id="KW-0862">Zinc</keyword>
<organism evidence="6 7">
    <name type="scientific">Persicobacter psychrovividus</name>
    <dbReference type="NCBI Taxonomy" id="387638"/>
    <lineage>
        <taxon>Bacteria</taxon>
        <taxon>Pseudomonadati</taxon>
        <taxon>Bacteroidota</taxon>
        <taxon>Cytophagia</taxon>
        <taxon>Cytophagales</taxon>
        <taxon>Persicobacteraceae</taxon>
        <taxon>Persicobacter</taxon>
    </lineage>
</organism>
<comment type="similarity">
    <text evidence="5">Belongs to the creatininase superfamily.</text>
</comment>
<proteinExistence type="inferred from homology"/>
<comment type="cofactor">
    <cofactor evidence="1">
        <name>Zn(2+)</name>
        <dbReference type="ChEBI" id="CHEBI:29105"/>
    </cofactor>
</comment>
<evidence type="ECO:0000256" key="1">
    <source>
        <dbReference type="ARBA" id="ARBA00001947"/>
    </source>
</evidence>
<keyword evidence="3" id="KW-0378">Hydrolase</keyword>
<evidence type="ECO:0000256" key="2">
    <source>
        <dbReference type="ARBA" id="ARBA00022723"/>
    </source>
</evidence>
<evidence type="ECO:0000256" key="5">
    <source>
        <dbReference type="ARBA" id="ARBA00024029"/>
    </source>
</evidence>
<keyword evidence="7" id="KW-1185">Reference proteome</keyword>
<dbReference type="InterPro" id="IPR024087">
    <property type="entry name" value="Creatininase-like_sf"/>
</dbReference>
<dbReference type="PANTHER" id="PTHR35005:SF1">
    <property type="entry name" value="2-AMINO-5-FORMYLAMINO-6-RIBOSYLAMINOPYRIMIDIN-4(3H)-ONE 5'-MONOPHOSPHATE DEFORMYLASE"/>
    <property type="match status" value="1"/>
</dbReference>
<dbReference type="Proteomes" id="UP001354989">
    <property type="component" value="Plasmid pPP2"/>
</dbReference>
<geneLocation type="plasmid" evidence="6 7">
    <name>pPP2</name>
</geneLocation>
<evidence type="ECO:0000313" key="6">
    <source>
        <dbReference type="EMBL" id="BDD01203.1"/>
    </source>
</evidence>
<protein>
    <submittedName>
        <fullName evidence="6">Creatinine amidohydrolase</fullName>
    </submittedName>
</protein>
<dbReference type="InterPro" id="IPR003785">
    <property type="entry name" value="Creatininase/forma_Hydrolase"/>
</dbReference>
<dbReference type="PANTHER" id="PTHR35005">
    <property type="entry name" value="3-DEHYDRO-SCYLLO-INOSOSE HYDROLASE"/>
    <property type="match status" value="1"/>
</dbReference>